<feature type="domain" description="VOC" evidence="1">
    <location>
        <begin position="8"/>
        <end position="119"/>
    </location>
</feature>
<dbReference type="InterPro" id="IPR004360">
    <property type="entry name" value="Glyas_Fos-R_dOase_dom"/>
</dbReference>
<dbReference type="SUPFAM" id="SSF54593">
    <property type="entry name" value="Glyoxalase/Bleomycin resistance protein/Dihydroxybiphenyl dioxygenase"/>
    <property type="match status" value="1"/>
</dbReference>
<dbReference type="InterPro" id="IPR029068">
    <property type="entry name" value="Glyas_Bleomycin-R_OHBP_Dase"/>
</dbReference>
<dbReference type="InterPro" id="IPR037523">
    <property type="entry name" value="VOC_core"/>
</dbReference>
<dbReference type="AlphaFoldDB" id="A0A1W1XG28"/>
<proteinExistence type="predicted"/>
<dbReference type="RefSeq" id="WP_170920442.1">
    <property type="nucleotide sequence ID" value="NZ_FWXF01000007.1"/>
</dbReference>
<dbReference type="Gene3D" id="3.10.180.10">
    <property type="entry name" value="2,3-Dihydroxybiphenyl 1,2-Dioxygenase, domain 1"/>
    <property type="match status" value="1"/>
</dbReference>
<evidence type="ECO:0000313" key="2">
    <source>
        <dbReference type="EMBL" id="SMC22923.1"/>
    </source>
</evidence>
<accession>A0A1W1XG28</accession>
<name>A0A1W1XG28_9BACT</name>
<dbReference type="Proteomes" id="UP000192783">
    <property type="component" value="Unassembled WGS sequence"/>
</dbReference>
<organism evidence="2 3">
    <name type="scientific">Desulfacinum hydrothermale DSM 13146</name>
    <dbReference type="NCBI Taxonomy" id="1121390"/>
    <lineage>
        <taxon>Bacteria</taxon>
        <taxon>Pseudomonadati</taxon>
        <taxon>Thermodesulfobacteriota</taxon>
        <taxon>Syntrophobacteria</taxon>
        <taxon>Syntrophobacterales</taxon>
        <taxon>Syntrophobacteraceae</taxon>
        <taxon>Desulfacinum</taxon>
    </lineage>
</organism>
<protein>
    <submittedName>
        <fullName evidence="2">Glyoxalase-like domain-containing protein</fullName>
    </submittedName>
</protein>
<reference evidence="2 3" key="1">
    <citation type="submission" date="2017-04" db="EMBL/GenBank/DDBJ databases">
        <authorList>
            <person name="Afonso C.L."/>
            <person name="Miller P.J."/>
            <person name="Scott M.A."/>
            <person name="Spackman E."/>
            <person name="Goraichik I."/>
            <person name="Dimitrov K.M."/>
            <person name="Suarez D.L."/>
            <person name="Swayne D.E."/>
        </authorList>
    </citation>
    <scope>NUCLEOTIDE SEQUENCE [LARGE SCALE GENOMIC DNA]</scope>
    <source>
        <strain evidence="2 3">DSM 13146</strain>
    </source>
</reference>
<evidence type="ECO:0000259" key="1">
    <source>
        <dbReference type="PROSITE" id="PS51819"/>
    </source>
</evidence>
<dbReference type="EMBL" id="FWXF01000007">
    <property type="protein sequence ID" value="SMC22923.1"/>
    <property type="molecule type" value="Genomic_DNA"/>
</dbReference>
<keyword evidence="3" id="KW-1185">Reference proteome</keyword>
<dbReference type="STRING" id="1121390.SAMN02746041_01593"/>
<dbReference type="Pfam" id="PF00903">
    <property type="entry name" value="Glyoxalase"/>
    <property type="match status" value="1"/>
</dbReference>
<gene>
    <name evidence="2" type="ORF">SAMN02746041_01593</name>
</gene>
<dbReference type="PROSITE" id="PS51819">
    <property type="entry name" value="VOC"/>
    <property type="match status" value="1"/>
</dbReference>
<evidence type="ECO:0000313" key="3">
    <source>
        <dbReference type="Proteomes" id="UP000192783"/>
    </source>
</evidence>
<sequence>MGKKVPAGEQLVLAIYVRNLERSARFFTDFGFVINRRDGVFMELRWDDSLLFLVEMPDVKPPEGAIGNVRVVVEDVDGIYEKARALGHEIVTDIGDRYYGMRDFVVAGPDGINLRFAALRP</sequence>